<dbReference type="InterPro" id="IPR001789">
    <property type="entry name" value="Sig_transdc_resp-reg_receiver"/>
</dbReference>
<reference evidence="8 9" key="1">
    <citation type="submission" date="2018-08" db="EMBL/GenBank/DDBJ databases">
        <authorList>
            <person name="Khan S.A."/>
            <person name="Jeon C.O."/>
            <person name="Chun B.H."/>
            <person name="Jeong S.E."/>
        </authorList>
    </citation>
    <scope>NUCLEOTIDE SEQUENCE [LARGE SCALE GENOMIC DNA]</scope>
    <source>
        <strain evidence="8 9">S-16</strain>
    </source>
</reference>
<dbReference type="GO" id="GO:0000160">
    <property type="term" value="P:phosphorelay signal transduction system"/>
    <property type="evidence" value="ECO:0007669"/>
    <property type="project" value="InterPro"/>
</dbReference>
<dbReference type="AlphaFoldDB" id="A0A3N7HUV6"/>
<dbReference type="OrthoDB" id="9782798at2"/>
<dbReference type="InterPro" id="IPR011006">
    <property type="entry name" value="CheY-like_superfamily"/>
</dbReference>
<dbReference type="SUPFAM" id="SSF52172">
    <property type="entry name" value="CheY-like"/>
    <property type="match status" value="1"/>
</dbReference>
<dbReference type="PROSITE" id="PS50110">
    <property type="entry name" value="RESPONSE_REGULATORY"/>
    <property type="match status" value="1"/>
</dbReference>
<comment type="caution">
    <text evidence="5">Lacks conserved residue(s) required for the propagation of feature annotation.</text>
</comment>
<dbReference type="InterPro" id="IPR029095">
    <property type="entry name" value="NarX-like_N"/>
</dbReference>
<dbReference type="EMBL" id="QUSW01000002">
    <property type="protein sequence ID" value="RQP24731.1"/>
    <property type="molecule type" value="Genomic_DNA"/>
</dbReference>
<evidence type="ECO:0000256" key="5">
    <source>
        <dbReference type="PROSITE-ProRule" id="PRU00169"/>
    </source>
</evidence>
<proteinExistence type="predicted"/>
<dbReference type="Pfam" id="PF03861">
    <property type="entry name" value="ANTAR"/>
    <property type="match status" value="1"/>
</dbReference>
<keyword evidence="9" id="KW-1185">Reference proteome</keyword>
<dbReference type="GO" id="GO:0003723">
    <property type="term" value="F:RNA binding"/>
    <property type="evidence" value="ECO:0007669"/>
    <property type="project" value="InterPro"/>
</dbReference>
<comment type="subcellular location">
    <subcellularLocation>
        <location evidence="1">Membrane</location>
        <topology evidence="1">Multi-pass membrane protein</topology>
    </subcellularLocation>
</comment>
<dbReference type="InterPro" id="IPR042295">
    <property type="entry name" value="NarX-like_N_sf"/>
</dbReference>
<evidence type="ECO:0000313" key="8">
    <source>
        <dbReference type="EMBL" id="RQP24731.1"/>
    </source>
</evidence>
<evidence type="ECO:0000256" key="2">
    <source>
        <dbReference type="ARBA" id="ARBA00022692"/>
    </source>
</evidence>
<feature type="domain" description="Response regulatory" evidence="6">
    <location>
        <begin position="3"/>
        <end position="116"/>
    </location>
</feature>
<dbReference type="Gene3D" id="1.10.10.10">
    <property type="entry name" value="Winged helix-like DNA-binding domain superfamily/Winged helix DNA-binding domain"/>
    <property type="match status" value="1"/>
</dbReference>
<dbReference type="Gene3D" id="3.40.50.2300">
    <property type="match status" value="1"/>
</dbReference>
<evidence type="ECO:0000256" key="3">
    <source>
        <dbReference type="ARBA" id="ARBA00022989"/>
    </source>
</evidence>
<dbReference type="SMART" id="SM01012">
    <property type="entry name" value="ANTAR"/>
    <property type="match status" value="1"/>
</dbReference>
<dbReference type="Proteomes" id="UP000267464">
    <property type="component" value="Unassembled WGS sequence"/>
</dbReference>
<evidence type="ECO:0000256" key="4">
    <source>
        <dbReference type="ARBA" id="ARBA00023136"/>
    </source>
</evidence>
<keyword evidence="3" id="KW-1133">Transmembrane helix</keyword>
<dbReference type="GO" id="GO:0016020">
    <property type="term" value="C:membrane"/>
    <property type="evidence" value="ECO:0007669"/>
    <property type="project" value="UniProtKB-SubCell"/>
</dbReference>
<protein>
    <submittedName>
        <fullName evidence="8">ANTAR domain-containing protein</fullName>
    </submittedName>
</protein>
<comment type="caution">
    <text evidence="8">The sequence shown here is derived from an EMBL/GenBank/DDBJ whole genome shotgun (WGS) entry which is preliminary data.</text>
</comment>
<feature type="domain" description="ANTAR" evidence="7">
    <location>
        <begin position="122"/>
        <end position="183"/>
    </location>
</feature>
<dbReference type="Gene3D" id="1.20.120.960">
    <property type="entry name" value="Histidine kinase NarX, sensor domain"/>
    <property type="match status" value="1"/>
</dbReference>
<evidence type="ECO:0000259" key="7">
    <source>
        <dbReference type="PROSITE" id="PS50921"/>
    </source>
</evidence>
<keyword evidence="4" id="KW-0472">Membrane</keyword>
<evidence type="ECO:0000313" key="9">
    <source>
        <dbReference type="Proteomes" id="UP000267464"/>
    </source>
</evidence>
<keyword evidence="2" id="KW-0812">Transmembrane</keyword>
<dbReference type="InterPro" id="IPR036388">
    <property type="entry name" value="WH-like_DNA-bd_sf"/>
</dbReference>
<organism evidence="8 9">
    <name type="scientific">Piscinibacter terrae</name>
    <dbReference type="NCBI Taxonomy" id="2496871"/>
    <lineage>
        <taxon>Bacteria</taxon>
        <taxon>Pseudomonadati</taxon>
        <taxon>Pseudomonadota</taxon>
        <taxon>Betaproteobacteria</taxon>
        <taxon>Burkholderiales</taxon>
        <taxon>Sphaerotilaceae</taxon>
        <taxon>Piscinibacter</taxon>
    </lineage>
</organism>
<dbReference type="Pfam" id="PF13675">
    <property type="entry name" value="PilJ"/>
    <property type="match status" value="2"/>
</dbReference>
<evidence type="ECO:0000259" key="6">
    <source>
        <dbReference type="PROSITE" id="PS50110"/>
    </source>
</evidence>
<sequence>MTSCLLLDPFAPAVADLQSDLEGAGIHVLGAVQRGNLVREAVQLGPDVLICHELSPDDAFFDAIALMQATAPRPVLLFTNDPDADKLARALEVGVHGYVVNGYSPQRLRSLIHLAQARYSHERELLAKLADVSHRFEERKLVDRAKGILMRARQVSEEEAFRVLRAASMHTNQRVGQVSQHVIAAAGMAESVNRAGQLRMLSQRLVKLYALACMSADATPMPESCARVDANLGALAKNLSKSTYGDLIDAVAAPWAQLKPLMNERVDPARLAEVDALADRMLLQADRLVTALEAQGAASTLHVINVAGRQRMLSQRVAKHALMSVLLKGVEAAAASAEAERARLEFEQALAYLDAAPLTTREIRESLDEAVQVWAGMNRAVTRPRASDTPRTLAETSETLLALFDQLTLRYEHSMQVLVG</sequence>
<dbReference type="InterPro" id="IPR005561">
    <property type="entry name" value="ANTAR"/>
</dbReference>
<dbReference type="PROSITE" id="PS50921">
    <property type="entry name" value="ANTAR"/>
    <property type="match status" value="1"/>
</dbReference>
<evidence type="ECO:0000256" key="1">
    <source>
        <dbReference type="ARBA" id="ARBA00004141"/>
    </source>
</evidence>
<gene>
    <name evidence="8" type="ORF">DZC73_07505</name>
</gene>
<reference evidence="8 9" key="2">
    <citation type="submission" date="2018-12" db="EMBL/GenBank/DDBJ databases">
        <title>Rhizobacter gummiphilus sp. nov., a rubber-degrading bacterium isolated from the soil of a botanical garden in Japan.</title>
        <authorList>
            <person name="Shunsuke S.S."/>
        </authorList>
    </citation>
    <scope>NUCLEOTIDE SEQUENCE [LARGE SCALE GENOMIC DNA]</scope>
    <source>
        <strain evidence="8 9">S-16</strain>
    </source>
</reference>
<accession>A0A3N7HUV6</accession>
<name>A0A3N7HUV6_9BURK</name>